<sequence>MYYEGALLGLCTFLIIGVFHPIVIKSEYYFGTRVWWIFLVIGLACLGASLFVASLFWSCLCAILGVTNLWSILELFEQKERVKKGWFPENPKRKSRKS</sequence>
<protein>
    <submittedName>
        <fullName evidence="2">DUF4491 family protein</fullName>
    </submittedName>
</protein>
<evidence type="ECO:0000313" key="3">
    <source>
        <dbReference type="Proteomes" id="UP000704068"/>
    </source>
</evidence>
<reference evidence="2" key="1">
    <citation type="submission" date="2020-04" db="EMBL/GenBank/DDBJ databases">
        <title>Deep metagenomics examines the oral microbiome during advanced dental caries in children, revealing novel taxa and co-occurrences with host molecules.</title>
        <authorList>
            <person name="Baker J.L."/>
            <person name="Morton J.T."/>
            <person name="Dinis M."/>
            <person name="Alvarez R."/>
            <person name="Tran N.C."/>
            <person name="Knight R."/>
            <person name="Edlund A."/>
        </authorList>
    </citation>
    <scope>NUCLEOTIDE SEQUENCE</scope>
    <source>
        <strain evidence="2">JCVI_34_bin.1</strain>
    </source>
</reference>
<gene>
    <name evidence="2" type="ORF">HXK21_00045</name>
</gene>
<accession>A0A929RUE3</accession>
<organism evidence="2 3">
    <name type="scientific">Alloprevotella tannerae</name>
    <dbReference type="NCBI Taxonomy" id="76122"/>
    <lineage>
        <taxon>Bacteria</taxon>
        <taxon>Pseudomonadati</taxon>
        <taxon>Bacteroidota</taxon>
        <taxon>Bacteroidia</taxon>
        <taxon>Bacteroidales</taxon>
        <taxon>Prevotellaceae</taxon>
        <taxon>Alloprevotella</taxon>
    </lineage>
</organism>
<dbReference type="RefSeq" id="WP_303762312.1">
    <property type="nucleotide sequence ID" value="NZ_CAUUHZ010000016.1"/>
</dbReference>
<dbReference type="AlphaFoldDB" id="A0A929RUE3"/>
<keyword evidence="1" id="KW-0812">Transmembrane</keyword>
<dbReference type="InterPro" id="IPR027890">
    <property type="entry name" value="DUF4491"/>
</dbReference>
<dbReference type="Pfam" id="PF14898">
    <property type="entry name" value="DUF4491"/>
    <property type="match status" value="1"/>
</dbReference>
<comment type="caution">
    <text evidence="2">The sequence shown here is derived from an EMBL/GenBank/DDBJ whole genome shotgun (WGS) entry which is preliminary data.</text>
</comment>
<feature type="transmembrane region" description="Helical" evidence="1">
    <location>
        <begin position="36"/>
        <end position="66"/>
    </location>
</feature>
<keyword evidence="1" id="KW-0472">Membrane</keyword>
<evidence type="ECO:0000313" key="2">
    <source>
        <dbReference type="EMBL" id="MBF0969422.1"/>
    </source>
</evidence>
<dbReference type="EMBL" id="JABZGR010000001">
    <property type="protein sequence ID" value="MBF0969422.1"/>
    <property type="molecule type" value="Genomic_DNA"/>
</dbReference>
<keyword evidence="1" id="KW-1133">Transmembrane helix</keyword>
<proteinExistence type="predicted"/>
<evidence type="ECO:0000256" key="1">
    <source>
        <dbReference type="SAM" id="Phobius"/>
    </source>
</evidence>
<dbReference type="Proteomes" id="UP000704068">
    <property type="component" value="Unassembled WGS sequence"/>
</dbReference>
<feature type="transmembrane region" description="Helical" evidence="1">
    <location>
        <begin position="6"/>
        <end position="24"/>
    </location>
</feature>
<name>A0A929RUE3_9BACT</name>